<dbReference type="PANTHER" id="PTHR38007:SF1">
    <property type="entry name" value="CRISPR SYSTEM CMS PROTEIN CSM5"/>
    <property type="match status" value="1"/>
</dbReference>
<dbReference type="EMBL" id="JACRSZ010000001">
    <property type="protein sequence ID" value="MBC8571875.1"/>
    <property type="molecule type" value="Genomic_DNA"/>
</dbReference>
<dbReference type="PANTHER" id="PTHR38007">
    <property type="entry name" value="CRISPR SYSTEM CMS PROTEIN CSM5"/>
    <property type="match status" value="1"/>
</dbReference>
<keyword evidence="9" id="KW-1185">Reference proteome</keyword>
<evidence type="ECO:0000256" key="1">
    <source>
        <dbReference type="ARBA" id="ARBA00003088"/>
    </source>
</evidence>
<comment type="caution">
    <text evidence="8">The sequence shown here is derived from an EMBL/GenBank/DDBJ whole genome shotgun (WGS) entry which is preliminary data.</text>
</comment>
<comment type="similarity">
    <text evidence="2">Belongs to the CRISPR-associated Csm5 family.</text>
</comment>
<evidence type="ECO:0000256" key="5">
    <source>
        <dbReference type="ARBA" id="ARBA00023118"/>
    </source>
</evidence>
<evidence type="ECO:0000313" key="9">
    <source>
        <dbReference type="Proteomes" id="UP000657421"/>
    </source>
</evidence>
<feature type="domain" description="CRISPR type III-associated protein" evidence="7">
    <location>
        <begin position="12"/>
        <end position="255"/>
    </location>
</feature>
<sequence>MMKRKLQTYTLTLTAVGPVFVGSGKEISKKEYLRLKDGTVLVLDIEKFYSFIEKKHLEKQYLDFMLKNDRMSLGNWILNQEIQVKDIQNCIRYRLKNSDMELEHGKPVQIMEYIKDSYGQPYIPGSSVKGMMRTILLCNDICEHPQKYERIAADMERELFQNRNQNVSRKRVLAASMKNAEVECYHLLNRFEKKRENAVNDRLSGIIIGDSKPLQTDDLTLCQKVEVHPDGVEKKLNLLRECIKPQTQIEMMLTIDTDLFPLDDRQMMKAIHNFNSIYNENFSEKFRGANCPSEDMVYLGGGAGFVSKTIIYALFQGTEGIKACQSIFEKTNVPRNHKHYKDMQYGVSPHILKSTYYAGKRYQMGQCRCKIERIE</sequence>
<evidence type="ECO:0000313" key="8">
    <source>
        <dbReference type="EMBL" id="MBC8571875.1"/>
    </source>
</evidence>
<protein>
    <recommendedName>
        <fullName evidence="3">CRISPR system Cms protein Csm5</fullName>
    </recommendedName>
    <alternativeName>
        <fullName evidence="6">CRISPR type III A-associated protein Csm5</fullName>
    </alternativeName>
</protein>
<dbReference type="Pfam" id="PF03787">
    <property type="entry name" value="RAMPs"/>
    <property type="match status" value="1"/>
</dbReference>
<evidence type="ECO:0000256" key="2">
    <source>
        <dbReference type="ARBA" id="ARBA00006680"/>
    </source>
</evidence>
<dbReference type="NCBIfam" id="TIGR01899">
    <property type="entry name" value="cas_TM1807_csm5"/>
    <property type="match status" value="1"/>
</dbReference>
<evidence type="ECO:0000256" key="3">
    <source>
        <dbReference type="ARBA" id="ARBA00016113"/>
    </source>
</evidence>
<organism evidence="8 9">
    <name type="scientific">Jingyaoa shaoxingensis</name>
    <dbReference type="NCBI Taxonomy" id="2763671"/>
    <lineage>
        <taxon>Bacteria</taxon>
        <taxon>Bacillati</taxon>
        <taxon>Bacillota</taxon>
        <taxon>Clostridia</taxon>
        <taxon>Lachnospirales</taxon>
        <taxon>Lachnospiraceae</taxon>
        <taxon>Jingyaoa</taxon>
    </lineage>
</organism>
<evidence type="ECO:0000256" key="4">
    <source>
        <dbReference type="ARBA" id="ARBA00022884"/>
    </source>
</evidence>
<dbReference type="Proteomes" id="UP000657421">
    <property type="component" value="Unassembled WGS sequence"/>
</dbReference>
<evidence type="ECO:0000256" key="6">
    <source>
        <dbReference type="ARBA" id="ARBA00031720"/>
    </source>
</evidence>
<comment type="function">
    <text evidence="1">This subunit might be involved in maturation of a crRNA intermediate to its mature form.</text>
</comment>
<keyword evidence="5" id="KW-0051">Antiviral defense</keyword>
<name>A0ABR7N643_9FIRM</name>
<dbReference type="RefSeq" id="WP_249306868.1">
    <property type="nucleotide sequence ID" value="NZ_JACRSZ010000001.1"/>
</dbReference>
<proteinExistence type="inferred from homology"/>
<reference evidence="8 9" key="1">
    <citation type="submission" date="2020-08" db="EMBL/GenBank/DDBJ databases">
        <title>Genome public.</title>
        <authorList>
            <person name="Liu C."/>
            <person name="Sun Q."/>
        </authorList>
    </citation>
    <scope>NUCLEOTIDE SEQUENCE [LARGE SCALE GENOMIC DNA]</scope>
    <source>
        <strain evidence="8 9">NSJ-46</strain>
    </source>
</reference>
<dbReference type="InterPro" id="IPR005537">
    <property type="entry name" value="RAMP_III_fam"/>
</dbReference>
<dbReference type="InterPro" id="IPR010173">
    <property type="entry name" value="CRISPR-assoc_Csm5"/>
</dbReference>
<gene>
    <name evidence="8" type="primary">csm5</name>
    <name evidence="8" type="ORF">H8716_02060</name>
</gene>
<evidence type="ECO:0000259" key="7">
    <source>
        <dbReference type="Pfam" id="PF03787"/>
    </source>
</evidence>
<keyword evidence="4" id="KW-0694">RNA-binding</keyword>
<accession>A0ABR7N643</accession>